<feature type="binding site" evidence="16">
    <location>
        <begin position="6"/>
        <end position="13"/>
    </location>
    <ligand>
        <name>ATP</name>
        <dbReference type="ChEBI" id="CHEBI:30616"/>
    </ligand>
</feature>
<dbReference type="PANTHER" id="PTHR34265:SF1">
    <property type="entry name" value="TYPE III PANTOTHENATE KINASE"/>
    <property type="match status" value="1"/>
</dbReference>
<dbReference type="GO" id="GO:0015937">
    <property type="term" value="P:coenzyme A biosynthetic process"/>
    <property type="evidence" value="ECO:0007669"/>
    <property type="project" value="UniProtKB-UniRule"/>
</dbReference>
<feature type="binding site" evidence="16">
    <location>
        <begin position="108"/>
        <end position="111"/>
    </location>
    <ligand>
        <name>substrate</name>
    </ligand>
</feature>
<evidence type="ECO:0000256" key="8">
    <source>
        <dbReference type="ARBA" id="ARBA00022679"/>
    </source>
</evidence>
<evidence type="ECO:0000256" key="12">
    <source>
        <dbReference type="ARBA" id="ARBA00022958"/>
    </source>
</evidence>
<evidence type="ECO:0000256" key="1">
    <source>
        <dbReference type="ARBA" id="ARBA00001206"/>
    </source>
</evidence>
<dbReference type="OrthoDB" id="9804707at2"/>
<dbReference type="InterPro" id="IPR043129">
    <property type="entry name" value="ATPase_NBD"/>
</dbReference>
<keyword evidence="16" id="KW-0479">Metal-binding</keyword>
<dbReference type="PANTHER" id="PTHR34265">
    <property type="entry name" value="TYPE III PANTOTHENATE KINASE"/>
    <property type="match status" value="1"/>
</dbReference>
<feature type="binding site" evidence="16">
    <location>
        <position position="188"/>
    </location>
    <ligand>
        <name>substrate</name>
    </ligand>
</feature>
<comment type="subunit">
    <text evidence="5 16">Homodimer.</text>
</comment>
<evidence type="ECO:0000256" key="2">
    <source>
        <dbReference type="ARBA" id="ARBA00001958"/>
    </source>
</evidence>
<evidence type="ECO:0000256" key="7">
    <source>
        <dbReference type="ARBA" id="ARBA00022490"/>
    </source>
</evidence>
<evidence type="ECO:0000256" key="10">
    <source>
        <dbReference type="ARBA" id="ARBA00022777"/>
    </source>
</evidence>
<sequence>MLLAIDVGNTNIMFALVADGEIAFRWRISTDAKRTADEYAVWLNQLMQMQGLDRNAIDDVIIASVVPQTLFNLRGLARHFANVEPMVVGAPGVDYGMPINLPNPAEVGADRVVNAVAAHAIWPGDLIIIDFGTATTFDVVSASGSYEGGVIAPGINLSMDALYRAAAKLPRIAVEPPSQGLGVIGKGTVHAMQSGVFWGYVGLIEGLVSRMTAEILGGERSLFAGQSVTVIATGGLAPLFSRHTDAISHVDPDLMIKGLARIHAANRGAFGKA</sequence>
<organism evidence="17 18">
    <name type="scientific">Sandaracinobacter neustonicus</name>
    <dbReference type="NCBI Taxonomy" id="1715348"/>
    <lineage>
        <taxon>Bacteria</taxon>
        <taxon>Pseudomonadati</taxon>
        <taxon>Pseudomonadota</taxon>
        <taxon>Alphaproteobacteria</taxon>
        <taxon>Sphingomonadales</taxon>
        <taxon>Sphingosinicellaceae</taxon>
        <taxon>Sandaracinobacter</taxon>
    </lineage>
</organism>
<dbReference type="GO" id="GO:0005524">
    <property type="term" value="F:ATP binding"/>
    <property type="evidence" value="ECO:0007669"/>
    <property type="project" value="UniProtKB-UniRule"/>
</dbReference>
<evidence type="ECO:0000256" key="4">
    <source>
        <dbReference type="ARBA" id="ARBA00005225"/>
    </source>
</evidence>
<dbReference type="SUPFAM" id="SSF53067">
    <property type="entry name" value="Actin-like ATPase domain"/>
    <property type="match status" value="2"/>
</dbReference>
<evidence type="ECO:0000256" key="14">
    <source>
        <dbReference type="ARBA" id="ARBA00038036"/>
    </source>
</evidence>
<evidence type="ECO:0000256" key="3">
    <source>
        <dbReference type="ARBA" id="ARBA00004496"/>
    </source>
</evidence>
<comment type="caution">
    <text evidence="17">The sequence shown here is derived from an EMBL/GenBank/DDBJ whole genome shotgun (WGS) entry which is preliminary data.</text>
</comment>
<evidence type="ECO:0000256" key="16">
    <source>
        <dbReference type="HAMAP-Rule" id="MF_01274"/>
    </source>
</evidence>
<name>A0A501XKF7_9SPHN</name>
<accession>A0A501XKF7</accession>
<comment type="cofactor">
    <cofactor evidence="2">
        <name>K(+)</name>
        <dbReference type="ChEBI" id="CHEBI:29103"/>
    </cofactor>
</comment>
<evidence type="ECO:0000313" key="17">
    <source>
        <dbReference type="EMBL" id="TPE61036.1"/>
    </source>
</evidence>
<dbReference type="NCBIfam" id="NF009855">
    <property type="entry name" value="PRK13321.1"/>
    <property type="match status" value="1"/>
</dbReference>
<evidence type="ECO:0000256" key="5">
    <source>
        <dbReference type="ARBA" id="ARBA00011738"/>
    </source>
</evidence>
<comment type="similarity">
    <text evidence="14 16">Belongs to the type III pantothenate kinase family.</text>
</comment>
<evidence type="ECO:0000256" key="13">
    <source>
        <dbReference type="ARBA" id="ARBA00022993"/>
    </source>
</evidence>
<dbReference type="Pfam" id="PF03309">
    <property type="entry name" value="Pan_kinase"/>
    <property type="match status" value="1"/>
</dbReference>
<keyword evidence="7 16" id="KW-0963">Cytoplasm</keyword>
<keyword evidence="9 16" id="KW-0547">Nucleotide-binding</keyword>
<comment type="subcellular location">
    <subcellularLocation>
        <location evidence="3 16">Cytoplasm</location>
    </subcellularLocation>
</comment>
<keyword evidence="18" id="KW-1185">Reference proteome</keyword>
<feature type="binding site" evidence="16">
    <location>
        <position position="133"/>
    </location>
    <ligand>
        <name>ATP</name>
        <dbReference type="ChEBI" id="CHEBI:30616"/>
    </ligand>
</feature>
<dbReference type="UniPathway" id="UPA00241">
    <property type="reaction ID" value="UER00352"/>
</dbReference>
<keyword evidence="8 16" id="KW-0808">Transferase</keyword>
<comment type="caution">
    <text evidence="16">Lacks conserved residue(s) required for the propagation of feature annotation.</text>
</comment>
<keyword evidence="11 16" id="KW-0067">ATP-binding</keyword>
<evidence type="ECO:0000256" key="9">
    <source>
        <dbReference type="ARBA" id="ARBA00022741"/>
    </source>
</evidence>
<keyword evidence="10 16" id="KW-0418">Kinase</keyword>
<comment type="pathway">
    <text evidence="4 16">Cofactor biosynthesis; coenzyme A biosynthesis; CoA from (R)-pantothenate: step 1/5.</text>
</comment>
<dbReference type="AlphaFoldDB" id="A0A501XKF7"/>
<evidence type="ECO:0000256" key="6">
    <source>
        <dbReference type="ARBA" id="ARBA00012102"/>
    </source>
</evidence>
<dbReference type="NCBIfam" id="TIGR00671">
    <property type="entry name" value="baf"/>
    <property type="match status" value="1"/>
</dbReference>
<dbReference type="GO" id="GO:0046872">
    <property type="term" value="F:metal ion binding"/>
    <property type="evidence" value="ECO:0007669"/>
    <property type="project" value="UniProtKB-KW"/>
</dbReference>
<dbReference type="NCBIfam" id="NF009848">
    <property type="entry name" value="PRK13318.1-6"/>
    <property type="match status" value="1"/>
</dbReference>
<proteinExistence type="inferred from homology"/>
<dbReference type="GO" id="GO:0004594">
    <property type="term" value="F:pantothenate kinase activity"/>
    <property type="evidence" value="ECO:0007669"/>
    <property type="project" value="UniProtKB-UniRule"/>
</dbReference>
<comment type="function">
    <text evidence="16">Catalyzes the phosphorylation of pantothenate (Pan), the first step in CoA biosynthesis.</text>
</comment>
<dbReference type="Gene3D" id="3.30.420.40">
    <property type="match status" value="2"/>
</dbReference>
<dbReference type="CDD" id="cd24015">
    <property type="entry name" value="ASKHA_NBD_PanK-III"/>
    <property type="match status" value="1"/>
</dbReference>
<feature type="binding site" evidence="16">
    <location>
        <position position="130"/>
    </location>
    <ligand>
        <name>K(+)</name>
        <dbReference type="ChEBI" id="CHEBI:29103"/>
    </ligand>
</feature>
<dbReference type="InterPro" id="IPR004619">
    <property type="entry name" value="Type_III_PanK"/>
</dbReference>
<evidence type="ECO:0000313" key="18">
    <source>
        <dbReference type="Proteomes" id="UP000319897"/>
    </source>
</evidence>
<dbReference type="NCBIfam" id="NF009844">
    <property type="entry name" value="PRK13318.1-2"/>
    <property type="match status" value="1"/>
</dbReference>
<comment type="catalytic activity">
    <reaction evidence="1 16">
        <text>(R)-pantothenate + ATP = (R)-4'-phosphopantothenate + ADP + H(+)</text>
        <dbReference type="Rhea" id="RHEA:16373"/>
        <dbReference type="ChEBI" id="CHEBI:10986"/>
        <dbReference type="ChEBI" id="CHEBI:15378"/>
        <dbReference type="ChEBI" id="CHEBI:29032"/>
        <dbReference type="ChEBI" id="CHEBI:30616"/>
        <dbReference type="ChEBI" id="CHEBI:456216"/>
        <dbReference type="EC" id="2.7.1.33"/>
    </reaction>
</comment>
<evidence type="ECO:0000256" key="15">
    <source>
        <dbReference type="ARBA" id="ARBA00040883"/>
    </source>
</evidence>
<comment type="cofactor">
    <cofactor evidence="16">
        <name>NH4(+)</name>
        <dbReference type="ChEBI" id="CHEBI:28938"/>
    </cofactor>
    <cofactor evidence="16">
        <name>K(+)</name>
        <dbReference type="ChEBI" id="CHEBI:29103"/>
    </cofactor>
    <text evidence="16">A monovalent cation. Ammonium or potassium.</text>
</comment>
<reference evidence="17 18" key="1">
    <citation type="submission" date="2019-06" db="EMBL/GenBank/DDBJ databases">
        <authorList>
            <person name="Lee I."/>
            <person name="Jang G.I."/>
            <person name="Hwang C.Y."/>
        </authorList>
    </citation>
    <scope>NUCLEOTIDE SEQUENCE [LARGE SCALE GENOMIC DNA]</scope>
    <source>
        <strain evidence="17 18">PAMC 28131</strain>
    </source>
</reference>
<dbReference type="EMBL" id="VFSU01000024">
    <property type="protein sequence ID" value="TPE61036.1"/>
    <property type="molecule type" value="Genomic_DNA"/>
</dbReference>
<gene>
    <name evidence="16" type="primary">coaX</name>
    <name evidence="17" type="ORF">FJQ54_09025</name>
</gene>
<dbReference type="Proteomes" id="UP000319897">
    <property type="component" value="Unassembled WGS sequence"/>
</dbReference>
<keyword evidence="12 16" id="KW-0630">Potassium</keyword>
<dbReference type="EC" id="2.7.1.33" evidence="6 16"/>
<keyword evidence="13 16" id="KW-0173">Coenzyme A biosynthesis</keyword>
<evidence type="ECO:0000256" key="11">
    <source>
        <dbReference type="ARBA" id="ARBA00022840"/>
    </source>
</evidence>
<dbReference type="HAMAP" id="MF_01274">
    <property type="entry name" value="Pantothen_kinase_3"/>
    <property type="match status" value="1"/>
</dbReference>
<feature type="active site" description="Proton acceptor" evidence="16">
    <location>
        <position position="110"/>
    </location>
</feature>
<protein>
    <recommendedName>
        <fullName evidence="15 16">Type III pantothenate kinase</fullName>
        <ecNumber evidence="6 16">2.7.1.33</ecNumber>
    </recommendedName>
    <alternativeName>
        <fullName evidence="16">PanK-III</fullName>
    </alternativeName>
    <alternativeName>
        <fullName evidence="16">Pantothenic acid kinase</fullName>
    </alternativeName>
</protein>
<dbReference type="GO" id="GO:0005737">
    <property type="term" value="C:cytoplasm"/>
    <property type="evidence" value="ECO:0007669"/>
    <property type="project" value="UniProtKB-SubCell"/>
</dbReference>
<dbReference type="RefSeq" id="WP_140928094.1">
    <property type="nucleotide sequence ID" value="NZ_VFSU01000024.1"/>
</dbReference>